<dbReference type="GO" id="GO:0003723">
    <property type="term" value="F:RNA binding"/>
    <property type="evidence" value="ECO:0007669"/>
    <property type="project" value="UniProtKB-KW"/>
</dbReference>
<dbReference type="RefSeq" id="WP_151178692.1">
    <property type="nucleotide sequence ID" value="NZ_CP042906.1"/>
</dbReference>
<proteinExistence type="predicted"/>
<dbReference type="GO" id="GO:0005737">
    <property type="term" value="C:cytoplasm"/>
    <property type="evidence" value="ECO:0007669"/>
    <property type="project" value="TreeGrafter"/>
</dbReference>
<accession>A0A5J6MMD9</accession>
<dbReference type="GO" id="GO:0016787">
    <property type="term" value="F:hydrolase activity"/>
    <property type="evidence" value="ECO:0007669"/>
    <property type="project" value="UniProtKB-KW"/>
</dbReference>
<evidence type="ECO:0000313" key="8">
    <source>
        <dbReference type="Proteomes" id="UP000326202"/>
    </source>
</evidence>
<dbReference type="Gene3D" id="2.40.50.140">
    <property type="entry name" value="Nucleic acid-binding proteins"/>
    <property type="match status" value="1"/>
</dbReference>
<dbReference type="InterPro" id="IPR004659">
    <property type="entry name" value="RNase_E/G"/>
</dbReference>
<sequence length="417" mass="44844">MAKPDPTRLFVAERGPERHVALWRQGRLMGYRIDAPDLRDRSGALFLGQVVRVDSGMGSAFVAFDRSASGDAETGLLPLRRGEKRVEGERVLVQVAQERRGEKSARLTAAAILEGRYIDLLSKESGVHMTEAPLEPEMARGLRAGLRGLIADSAIGLRLTSRASGAPAESILKEASGLVATWQHSMAACADATAPACLQPPADAVLSRLREIPGGEPVTIVADNRTLARRIETGLAGVSVGDMPVIETVPQREWIPTAKELDEAVRAALDPRVPLSDGGWLLFEPGETLTAIDVNSGTASNRRVGASRADLRLKLNLQAAETIARQLRLRAIGGLVVIDFVDMESSADRDRVVKALRGAFADDPARIRVLPMSDLGLVQMTRQRRGVPLAELFFGPCEACESTGRLALRRPIGDGPL</sequence>
<dbReference type="InterPro" id="IPR012340">
    <property type="entry name" value="NA-bd_OB-fold"/>
</dbReference>
<dbReference type="PANTHER" id="PTHR30001:SF0">
    <property type="entry name" value="RIBONUCLEASE G"/>
    <property type="match status" value="1"/>
</dbReference>
<evidence type="ECO:0000256" key="5">
    <source>
        <dbReference type="ARBA" id="ARBA00022884"/>
    </source>
</evidence>
<dbReference type="Proteomes" id="UP000326202">
    <property type="component" value="Chromosome"/>
</dbReference>
<dbReference type="AlphaFoldDB" id="A0A5J6MMD9"/>
<dbReference type="PANTHER" id="PTHR30001">
    <property type="entry name" value="RIBONUCLEASE"/>
    <property type="match status" value="1"/>
</dbReference>
<keyword evidence="8" id="KW-1185">Reference proteome</keyword>
<dbReference type="KEGG" id="htq:FRZ44_38500"/>
<gene>
    <name evidence="7" type="ORF">FRZ44_38500</name>
</gene>
<evidence type="ECO:0000256" key="4">
    <source>
        <dbReference type="ARBA" id="ARBA00022842"/>
    </source>
</evidence>
<dbReference type="InterPro" id="IPR019307">
    <property type="entry name" value="RNA-bd_AU-1/RNase_E/G"/>
</dbReference>
<evidence type="ECO:0000256" key="3">
    <source>
        <dbReference type="ARBA" id="ARBA00022801"/>
    </source>
</evidence>
<dbReference type="GO" id="GO:0004540">
    <property type="term" value="F:RNA nuclease activity"/>
    <property type="evidence" value="ECO:0007669"/>
    <property type="project" value="InterPro"/>
</dbReference>
<evidence type="ECO:0000313" key="7">
    <source>
        <dbReference type="EMBL" id="QEX18543.1"/>
    </source>
</evidence>
<comment type="cofactor">
    <cofactor evidence="1">
        <name>Mg(2+)</name>
        <dbReference type="ChEBI" id="CHEBI:18420"/>
    </cofactor>
</comment>
<evidence type="ECO:0000259" key="6">
    <source>
        <dbReference type="Pfam" id="PF10150"/>
    </source>
</evidence>
<dbReference type="GO" id="GO:0046872">
    <property type="term" value="F:metal ion binding"/>
    <property type="evidence" value="ECO:0007669"/>
    <property type="project" value="UniProtKB-KW"/>
</dbReference>
<dbReference type="EMBL" id="CP042906">
    <property type="protein sequence ID" value="QEX18543.1"/>
    <property type="molecule type" value="Genomic_DNA"/>
</dbReference>
<protein>
    <recommendedName>
        <fullName evidence="6">RNA-binding protein AU-1/Ribonuclease E/G domain-containing protein</fullName>
    </recommendedName>
</protein>
<keyword evidence="5" id="KW-0694">RNA-binding</keyword>
<reference evidence="7 8" key="1">
    <citation type="submission" date="2019-08" db="EMBL/GenBank/DDBJ databases">
        <title>Hyperibacter terrae gen. nov., sp. nov. and Hyperibacter viscosus sp. nov., two new members in the family Rhodospirillaceae isolated from the rhizosphere of Hypericum perforatum.</title>
        <authorList>
            <person name="Noviana Z."/>
        </authorList>
    </citation>
    <scope>NUCLEOTIDE SEQUENCE [LARGE SCALE GENOMIC DNA]</scope>
    <source>
        <strain evidence="7 8">R5913</strain>
    </source>
</reference>
<dbReference type="OrthoDB" id="9804278at2"/>
<dbReference type="Pfam" id="PF10150">
    <property type="entry name" value="RNase_E_G"/>
    <property type="match status" value="1"/>
</dbReference>
<dbReference type="GO" id="GO:0006364">
    <property type="term" value="P:rRNA processing"/>
    <property type="evidence" value="ECO:0007669"/>
    <property type="project" value="TreeGrafter"/>
</dbReference>
<evidence type="ECO:0000256" key="1">
    <source>
        <dbReference type="ARBA" id="ARBA00001946"/>
    </source>
</evidence>
<keyword evidence="3" id="KW-0378">Hydrolase</keyword>
<keyword evidence="4" id="KW-0460">Magnesium</keyword>
<evidence type="ECO:0000256" key="2">
    <source>
        <dbReference type="ARBA" id="ARBA00022723"/>
    </source>
</evidence>
<feature type="domain" description="RNA-binding protein AU-1/Ribonuclease E/G" evidence="6">
    <location>
        <begin position="115"/>
        <end position="384"/>
    </location>
</feature>
<name>A0A5J6MMD9_9PROT</name>
<organism evidence="7 8">
    <name type="scientific">Hypericibacter terrae</name>
    <dbReference type="NCBI Taxonomy" id="2602015"/>
    <lineage>
        <taxon>Bacteria</taxon>
        <taxon>Pseudomonadati</taxon>
        <taxon>Pseudomonadota</taxon>
        <taxon>Alphaproteobacteria</taxon>
        <taxon>Rhodospirillales</taxon>
        <taxon>Dongiaceae</taxon>
        <taxon>Hypericibacter</taxon>
    </lineage>
</organism>
<keyword evidence="2" id="KW-0479">Metal-binding</keyword>